<dbReference type="CDD" id="cd00143">
    <property type="entry name" value="PP2Cc"/>
    <property type="match status" value="1"/>
</dbReference>
<dbReference type="PANTHER" id="PTHR13832">
    <property type="entry name" value="PROTEIN PHOSPHATASE 2C"/>
    <property type="match status" value="1"/>
</dbReference>
<evidence type="ECO:0000259" key="1">
    <source>
        <dbReference type="PROSITE" id="PS51746"/>
    </source>
</evidence>
<dbReference type="SUPFAM" id="SSF81606">
    <property type="entry name" value="PP2C-like"/>
    <property type="match status" value="1"/>
</dbReference>
<dbReference type="Gene3D" id="3.60.40.10">
    <property type="entry name" value="PPM-type phosphatase domain"/>
    <property type="match status" value="1"/>
</dbReference>
<organism evidence="2 3">
    <name type="scientific">Sporothrix epigloea</name>
    <dbReference type="NCBI Taxonomy" id="1892477"/>
    <lineage>
        <taxon>Eukaryota</taxon>
        <taxon>Fungi</taxon>
        <taxon>Dikarya</taxon>
        <taxon>Ascomycota</taxon>
        <taxon>Pezizomycotina</taxon>
        <taxon>Sordariomycetes</taxon>
        <taxon>Sordariomycetidae</taxon>
        <taxon>Ophiostomatales</taxon>
        <taxon>Ophiostomataceae</taxon>
        <taxon>Sporothrix</taxon>
    </lineage>
</organism>
<dbReference type="InterPro" id="IPR036457">
    <property type="entry name" value="PPM-type-like_dom_sf"/>
</dbReference>
<dbReference type="Pfam" id="PF00481">
    <property type="entry name" value="PP2C"/>
    <property type="match status" value="1"/>
</dbReference>
<evidence type="ECO:0000313" key="3">
    <source>
        <dbReference type="Proteomes" id="UP001642502"/>
    </source>
</evidence>
<comment type="caution">
    <text evidence="2">The sequence shown here is derived from an EMBL/GenBank/DDBJ whole genome shotgun (WGS) entry which is preliminary data.</text>
</comment>
<dbReference type="PANTHER" id="PTHR13832:SF792">
    <property type="entry name" value="GM14286P"/>
    <property type="match status" value="1"/>
</dbReference>
<proteinExistence type="predicted"/>
<dbReference type="PROSITE" id="PS51746">
    <property type="entry name" value="PPM_2"/>
    <property type="match status" value="1"/>
</dbReference>
<name>A0ABP0D9W1_9PEZI</name>
<dbReference type="Proteomes" id="UP001642502">
    <property type="component" value="Unassembled WGS sequence"/>
</dbReference>
<evidence type="ECO:0000313" key="2">
    <source>
        <dbReference type="EMBL" id="CAK7264999.1"/>
    </source>
</evidence>
<dbReference type="InterPro" id="IPR001932">
    <property type="entry name" value="PPM-type_phosphatase-like_dom"/>
</dbReference>
<dbReference type="EMBL" id="CAWUON010000009">
    <property type="protein sequence ID" value="CAK7264999.1"/>
    <property type="molecule type" value="Genomic_DNA"/>
</dbReference>
<accession>A0ABP0D9W1</accession>
<sequence length="571" mass="60634">MYSRRLTLALVSGVVGYGAYYAYQGESVLKNQALYSTKAAPFATNSVSATTGAALVGAGSTDGTAAAEAAQTIRNVLVIGANELSTATLVGDGPVSKMTDGSGRRVLEMLSSDQATQRLRQNEESYGINRGKGVLRYDLVQLASNDPIEDDHAEKIVEVPTKSAAGSAASNDSTDWMFWGVFDGHSGWTTSAKLRQTLINYVARELNDTYKAAPADAGPPADAIESAIKVGFTRLDDDIVNQSAQKVLAQSSKTVAAELLAPALSGSCALLSFYDSKSKLLRVACTGDSRAVLGRRSASGKWTATPLSIDQTGNNLDEVARMRSLHPGEEHVIRNGRVLGGLEPTRAFGDAIYKWTRDVSERLRNSFFGRSQSPLMRTPPYVTAEPVVTTTKIEPENGDFVVMATDGLWEMLTNEEAVGLVGKWIEAQAKAASAGGKIGNSAMDKVWATVSGRKSSAGLPVEAATEGSTGKNGERTPIRLQQWGISPEDSNRFVVKDKNAATHLVRNALGGTNEEQVSALLTLPAPFSRRYRDDLTVQVIFFGDANGAEAGGDVVVNQEATGPAASFKAKL</sequence>
<keyword evidence="3" id="KW-1185">Reference proteome</keyword>
<dbReference type="EC" id="3.1.3.43" evidence="2"/>
<dbReference type="GO" id="GO:0004741">
    <property type="term" value="F:[pyruvate dehydrogenase (acetyl-transferring)]-phosphatase activity"/>
    <property type="evidence" value="ECO:0007669"/>
    <property type="project" value="UniProtKB-EC"/>
</dbReference>
<reference evidence="2 3" key="1">
    <citation type="submission" date="2024-01" db="EMBL/GenBank/DDBJ databases">
        <authorList>
            <person name="Allen C."/>
            <person name="Tagirdzhanova G."/>
        </authorList>
    </citation>
    <scope>NUCLEOTIDE SEQUENCE [LARGE SCALE GENOMIC DNA]</scope>
    <source>
        <strain evidence="2 3">CBS 119000</strain>
    </source>
</reference>
<dbReference type="InterPro" id="IPR015655">
    <property type="entry name" value="PP2C"/>
</dbReference>
<keyword evidence="2" id="KW-0378">Hydrolase</keyword>
<feature type="domain" description="PPM-type phosphatase" evidence="1">
    <location>
        <begin position="156"/>
        <end position="542"/>
    </location>
</feature>
<protein>
    <submittedName>
        <fullName evidence="2">[Pyruvate dehydrogenase [acetyl-transferring]]-phosphatase 1, mitochondrial</fullName>
        <ecNumber evidence="2">3.1.3.43</ecNumber>
    </submittedName>
</protein>
<gene>
    <name evidence="2" type="primary">PTC5</name>
    <name evidence="2" type="ORF">SEPCBS119000_001287</name>
</gene>
<dbReference type="SMART" id="SM00332">
    <property type="entry name" value="PP2Cc"/>
    <property type="match status" value="1"/>
</dbReference>